<dbReference type="InterPro" id="IPR036259">
    <property type="entry name" value="MFS_trans_sf"/>
</dbReference>
<dbReference type="OrthoDB" id="9783013at2"/>
<evidence type="ECO:0000313" key="9">
    <source>
        <dbReference type="Proteomes" id="UP000253562"/>
    </source>
</evidence>
<dbReference type="SUPFAM" id="SSF103473">
    <property type="entry name" value="MFS general substrate transporter"/>
    <property type="match status" value="1"/>
</dbReference>
<feature type="transmembrane region" description="Helical" evidence="7">
    <location>
        <begin position="242"/>
        <end position="264"/>
    </location>
</feature>
<dbReference type="InterPro" id="IPR004740">
    <property type="entry name" value="Nuc_H_symport"/>
</dbReference>
<dbReference type="PANTHER" id="PTHR23522:SF4">
    <property type="entry name" value="NUCLEOSIDE PERMEASE NUPG-RELATED"/>
    <property type="match status" value="1"/>
</dbReference>
<dbReference type="GO" id="GO:0015213">
    <property type="term" value="F:uridine transmembrane transporter activity"/>
    <property type="evidence" value="ECO:0007669"/>
    <property type="project" value="TreeGrafter"/>
</dbReference>
<dbReference type="AlphaFoldDB" id="A0A368KXR4"/>
<reference evidence="8 9" key="1">
    <citation type="submission" date="2018-07" db="EMBL/GenBank/DDBJ databases">
        <title>Comparative genomes isolates from brazilian mangrove.</title>
        <authorList>
            <person name="De Araujo J.E."/>
            <person name="Taketani R.G."/>
            <person name="Silva M.C.P."/>
            <person name="Lourenco M.V."/>
            <person name="Oliveira V.M."/>
            <person name="Andreote F.D."/>
        </authorList>
    </citation>
    <scope>NUCLEOTIDE SEQUENCE [LARGE SCALE GENOMIC DNA]</scope>
    <source>
        <strain evidence="8 9">HEX PRIS-MGV</strain>
    </source>
</reference>
<dbReference type="GO" id="GO:0015212">
    <property type="term" value="F:cytidine transmembrane transporter activity"/>
    <property type="evidence" value="ECO:0007669"/>
    <property type="project" value="TreeGrafter"/>
</dbReference>
<dbReference type="EMBL" id="QPEX01000010">
    <property type="protein sequence ID" value="RCS54244.1"/>
    <property type="molecule type" value="Genomic_DNA"/>
</dbReference>
<gene>
    <name evidence="8" type="ORF">DTL42_03600</name>
</gene>
<feature type="transmembrane region" description="Helical" evidence="7">
    <location>
        <begin position="299"/>
        <end position="321"/>
    </location>
</feature>
<dbReference type="Gene3D" id="1.20.1250.20">
    <property type="entry name" value="MFS general substrate transporter like domains"/>
    <property type="match status" value="2"/>
</dbReference>
<keyword evidence="5 7" id="KW-1133">Transmembrane helix</keyword>
<evidence type="ECO:0000256" key="5">
    <source>
        <dbReference type="ARBA" id="ARBA00022989"/>
    </source>
</evidence>
<feature type="transmembrane region" description="Helical" evidence="7">
    <location>
        <begin position="39"/>
        <end position="59"/>
    </location>
</feature>
<proteinExistence type="predicted"/>
<comment type="caution">
    <text evidence="8">The sequence shown here is derived from an EMBL/GenBank/DDBJ whole genome shotgun (WGS) entry which is preliminary data.</text>
</comment>
<feature type="transmembrane region" description="Helical" evidence="7">
    <location>
        <begin position="132"/>
        <end position="154"/>
    </location>
</feature>
<feature type="transmembrane region" description="Helical" evidence="7">
    <location>
        <begin position="7"/>
        <end position="27"/>
    </location>
</feature>
<evidence type="ECO:0000256" key="2">
    <source>
        <dbReference type="ARBA" id="ARBA00022448"/>
    </source>
</evidence>
<evidence type="ECO:0000256" key="4">
    <source>
        <dbReference type="ARBA" id="ARBA00022692"/>
    </source>
</evidence>
<feature type="transmembrane region" description="Helical" evidence="7">
    <location>
        <begin position="271"/>
        <end position="287"/>
    </location>
</feature>
<evidence type="ECO:0000256" key="7">
    <source>
        <dbReference type="SAM" id="Phobius"/>
    </source>
</evidence>
<feature type="transmembrane region" description="Helical" evidence="7">
    <location>
        <begin position="160"/>
        <end position="178"/>
    </location>
</feature>
<feature type="transmembrane region" description="Helical" evidence="7">
    <location>
        <begin position="333"/>
        <end position="360"/>
    </location>
</feature>
<name>A0A368KXR4_9BACT</name>
<keyword evidence="3" id="KW-1003">Cell membrane</keyword>
<keyword evidence="2" id="KW-0813">Transport</keyword>
<evidence type="ECO:0000313" key="8">
    <source>
        <dbReference type="EMBL" id="RCS54244.1"/>
    </source>
</evidence>
<dbReference type="Pfam" id="PF03825">
    <property type="entry name" value="Nuc_H_symport"/>
    <property type="match status" value="1"/>
</dbReference>
<organism evidence="8 9">
    <name type="scientific">Bremerella cremea</name>
    <dbReference type="NCBI Taxonomy" id="1031537"/>
    <lineage>
        <taxon>Bacteria</taxon>
        <taxon>Pseudomonadati</taxon>
        <taxon>Planctomycetota</taxon>
        <taxon>Planctomycetia</taxon>
        <taxon>Pirellulales</taxon>
        <taxon>Pirellulaceae</taxon>
        <taxon>Bremerella</taxon>
    </lineage>
</organism>
<keyword evidence="4 7" id="KW-0812">Transmembrane</keyword>
<evidence type="ECO:0000256" key="3">
    <source>
        <dbReference type="ARBA" id="ARBA00022475"/>
    </source>
</evidence>
<dbReference type="GO" id="GO:0005886">
    <property type="term" value="C:plasma membrane"/>
    <property type="evidence" value="ECO:0007669"/>
    <property type="project" value="UniProtKB-SubCell"/>
</dbReference>
<feature type="transmembrane region" description="Helical" evidence="7">
    <location>
        <begin position="71"/>
        <end position="90"/>
    </location>
</feature>
<accession>A0A368KXR4</accession>
<evidence type="ECO:0000256" key="6">
    <source>
        <dbReference type="ARBA" id="ARBA00023136"/>
    </source>
</evidence>
<keyword evidence="6 7" id="KW-0472">Membrane</keyword>
<dbReference type="Proteomes" id="UP000253562">
    <property type="component" value="Unassembled WGS sequence"/>
</dbReference>
<feature type="transmembrane region" description="Helical" evidence="7">
    <location>
        <begin position="209"/>
        <end position="230"/>
    </location>
</feature>
<feature type="transmembrane region" description="Helical" evidence="7">
    <location>
        <begin position="96"/>
        <end position="120"/>
    </location>
</feature>
<comment type="subcellular location">
    <subcellularLocation>
        <location evidence="1">Cell membrane</location>
        <topology evidence="1">Multi-pass membrane protein</topology>
    </subcellularLocation>
</comment>
<sequence length="416" mass="45862">MLNPKVISLSVMMFLQFFVWGSWYVSLGPYMSEREMFDMISWAYTVGPIAAIISPFFLGFIADRYFASERVLGALHFLGAIAMFIAPMAAEIDSVLFVFVLFIHMLCYMPTLGLTNTLAFSNIDDQEKQFPIIRVFGTIGWIIAGITVGTILHANTTDTQFYLTGIAGIALALYSFALPHTPPPSAGKTVTFREIIGADTLALMKERSFTVFIIGSFLICIPLSAYYAFASTFAGKVGFEDMTTVMAAGQGSEILFMLLMPLFFRRLGVKWMLFAGMAAWVLRYGLFSGADADNVKWMVFLGILLHGICYDFFFVTGFIYTDKKCGPELRGQAQGFLVFVTQGLGLGIGAQVMGAIAGYYTAEDGAKDWQMIWLMPCIMAGVVMILFGLLFNDKVEATEDETGYGTDEAPVSEPSH</sequence>
<protein>
    <submittedName>
        <fullName evidence="8">MFS transporter</fullName>
    </submittedName>
</protein>
<dbReference type="CDD" id="cd06177">
    <property type="entry name" value="MFS_NHS"/>
    <property type="match status" value="1"/>
</dbReference>
<feature type="transmembrane region" description="Helical" evidence="7">
    <location>
        <begin position="372"/>
        <end position="391"/>
    </location>
</feature>
<evidence type="ECO:0000256" key="1">
    <source>
        <dbReference type="ARBA" id="ARBA00004651"/>
    </source>
</evidence>
<dbReference type="RefSeq" id="WP_114367310.1">
    <property type="nucleotide sequence ID" value="NZ_QPEX01000010.1"/>
</dbReference>
<dbReference type="PANTHER" id="PTHR23522">
    <property type="entry name" value="BLL5896 PROTEIN"/>
    <property type="match status" value="1"/>
</dbReference>